<feature type="region of interest" description="Disordered" evidence="1">
    <location>
        <begin position="50"/>
        <end position="75"/>
    </location>
</feature>
<organism evidence="3 4">
    <name type="scientific">Brevibacterium rongguiense</name>
    <dbReference type="NCBI Taxonomy" id="2695267"/>
    <lineage>
        <taxon>Bacteria</taxon>
        <taxon>Bacillati</taxon>
        <taxon>Actinomycetota</taxon>
        <taxon>Actinomycetes</taxon>
        <taxon>Micrococcales</taxon>
        <taxon>Brevibacteriaceae</taxon>
        <taxon>Brevibacterium</taxon>
    </lineage>
</organism>
<feature type="compositionally biased region" description="Low complexity" evidence="1">
    <location>
        <begin position="54"/>
        <end position="75"/>
    </location>
</feature>
<accession>A0A6N9H761</accession>
<dbReference type="InterPro" id="IPR036269">
    <property type="entry name" value="Rho_N_sf"/>
</dbReference>
<dbReference type="Pfam" id="PF07498">
    <property type="entry name" value="Rho_N"/>
    <property type="match status" value="1"/>
</dbReference>
<gene>
    <name evidence="3" type="ORF">GSY69_05375</name>
</gene>
<dbReference type="EMBL" id="WWEQ01000016">
    <property type="protein sequence ID" value="MYM19414.1"/>
    <property type="molecule type" value="Genomic_DNA"/>
</dbReference>
<dbReference type="RefSeq" id="WP_328698774.1">
    <property type="nucleotide sequence ID" value="NZ_WWEQ01000016.1"/>
</dbReference>
<feature type="non-terminal residue" evidence="3">
    <location>
        <position position="75"/>
    </location>
</feature>
<reference evidence="3 4" key="1">
    <citation type="submission" date="2020-01" db="EMBL/GenBank/DDBJ databases">
        <authorList>
            <person name="Deng T."/>
        </authorList>
    </citation>
    <scope>NUCLEOTIDE SEQUENCE [LARGE SCALE GENOMIC DNA]</scope>
    <source>
        <strain evidence="3 4">5221</strain>
    </source>
</reference>
<dbReference type="GO" id="GO:0006353">
    <property type="term" value="P:DNA-templated transcription termination"/>
    <property type="evidence" value="ECO:0007669"/>
    <property type="project" value="InterPro"/>
</dbReference>
<feature type="domain" description="Rho termination factor-like N-terminal" evidence="2">
    <location>
        <begin position="14"/>
        <end position="54"/>
    </location>
</feature>
<dbReference type="SUPFAM" id="SSF68912">
    <property type="entry name" value="Rho N-terminal domain-like"/>
    <property type="match status" value="1"/>
</dbReference>
<evidence type="ECO:0000259" key="2">
    <source>
        <dbReference type="SMART" id="SM00959"/>
    </source>
</evidence>
<sequence>MSETTTPDTVRSGSLTGLRLPQLQEMAAGLGIKGYRRLRKGELIDAIQSAGSGAAPAAAPQRQAPAAAAAPEAAA</sequence>
<dbReference type="SMART" id="SM00959">
    <property type="entry name" value="Rho_N"/>
    <property type="match status" value="1"/>
</dbReference>
<evidence type="ECO:0000313" key="3">
    <source>
        <dbReference type="EMBL" id="MYM19414.1"/>
    </source>
</evidence>
<dbReference type="Proteomes" id="UP000469215">
    <property type="component" value="Unassembled WGS sequence"/>
</dbReference>
<comment type="caution">
    <text evidence="3">The sequence shown here is derived from an EMBL/GenBank/DDBJ whole genome shotgun (WGS) entry which is preliminary data.</text>
</comment>
<proteinExistence type="predicted"/>
<evidence type="ECO:0000256" key="1">
    <source>
        <dbReference type="SAM" id="MobiDB-lite"/>
    </source>
</evidence>
<keyword evidence="4" id="KW-1185">Reference proteome</keyword>
<evidence type="ECO:0000313" key="4">
    <source>
        <dbReference type="Proteomes" id="UP000469215"/>
    </source>
</evidence>
<name>A0A6N9H761_9MICO</name>
<dbReference type="AlphaFoldDB" id="A0A6N9H761"/>
<dbReference type="Gene3D" id="1.10.720.10">
    <property type="match status" value="1"/>
</dbReference>
<dbReference type="InterPro" id="IPR011112">
    <property type="entry name" value="Rho-like_N"/>
</dbReference>
<protein>
    <submittedName>
        <fullName evidence="3">Transcription termination factor Rho</fullName>
    </submittedName>
</protein>